<evidence type="ECO:0000313" key="13">
    <source>
        <dbReference type="Proteomes" id="UP000694580"/>
    </source>
</evidence>
<evidence type="ECO:0000256" key="5">
    <source>
        <dbReference type="ARBA" id="ARBA00022833"/>
    </source>
</evidence>
<dbReference type="GO" id="GO:0008270">
    <property type="term" value="F:zinc ion binding"/>
    <property type="evidence" value="ECO:0007669"/>
    <property type="project" value="UniProtKB-KW"/>
</dbReference>
<dbReference type="FunFam" id="3.30.160.60:FF:001329">
    <property type="entry name" value="INSM transcriptional repressor 1"/>
    <property type="match status" value="1"/>
</dbReference>
<feature type="compositionally biased region" description="Basic and acidic residues" evidence="10">
    <location>
        <begin position="223"/>
        <end position="237"/>
    </location>
</feature>
<feature type="domain" description="C2H2-type" evidence="11">
    <location>
        <begin position="199"/>
        <end position="226"/>
    </location>
</feature>
<dbReference type="SMART" id="SM00355">
    <property type="entry name" value="ZnF_C2H2"/>
    <property type="match status" value="4"/>
</dbReference>
<keyword evidence="7" id="KW-0804">Transcription</keyword>
<dbReference type="GO" id="GO:0017053">
    <property type="term" value="C:transcription repressor complex"/>
    <property type="evidence" value="ECO:0007669"/>
    <property type="project" value="TreeGrafter"/>
</dbReference>
<feature type="domain" description="C2H2-type" evidence="11">
    <location>
        <begin position="258"/>
        <end position="285"/>
    </location>
</feature>
<evidence type="ECO:0000256" key="6">
    <source>
        <dbReference type="ARBA" id="ARBA00023015"/>
    </source>
</evidence>
<dbReference type="GO" id="GO:0010564">
    <property type="term" value="P:regulation of cell cycle process"/>
    <property type="evidence" value="ECO:0007669"/>
    <property type="project" value="TreeGrafter"/>
</dbReference>
<dbReference type="GO" id="GO:0001227">
    <property type="term" value="F:DNA-binding transcription repressor activity, RNA polymerase II-specific"/>
    <property type="evidence" value="ECO:0007669"/>
    <property type="project" value="TreeGrafter"/>
</dbReference>
<protein>
    <recommendedName>
        <fullName evidence="11">C2H2-type domain-containing protein</fullName>
    </recommendedName>
</protein>
<dbReference type="Gene3D" id="3.30.160.60">
    <property type="entry name" value="Classic Zinc Finger"/>
    <property type="match status" value="2"/>
</dbReference>
<keyword evidence="13" id="KW-1185">Reference proteome</keyword>
<dbReference type="PROSITE" id="PS00028">
    <property type="entry name" value="ZINC_FINGER_C2H2_1"/>
    <property type="match status" value="3"/>
</dbReference>
<keyword evidence="8" id="KW-0539">Nucleus</keyword>
<dbReference type="GeneTree" id="ENSGT00940000162552"/>
<feature type="compositionally biased region" description="Low complexity" evidence="10">
    <location>
        <begin position="95"/>
        <end position="104"/>
    </location>
</feature>
<keyword evidence="2" id="KW-0479">Metal-binding</keyword>
<feature type="region of interest" description="Disordered" evidence="10">
    <location>
        <begin position="218"/>
        <end position="257"/>
    </location>
</feature>
<name>A0AAY4DUV3_9TELE</name>
<dbReference type="InterPro" id="IPR036236">
    <property type="entry name" value="Znf_C2H2_sf"/>
</dbReference>
<feature type="compositionally biased region" description="Basic and acidic residues" evidence="10">
    <location>
        <begin position="148"/>
        <end position="159"/>
    </location>
</feature>
<dbReference type="RefSeq" id="XP_028838968.1">
    <property type="nucleotide sequence ID" value="XM_028983135.1"/>
</dbReference>
<evidence type="ECO:0000256" key="1">
    <source>
        <dbReference type="ARBA" id="ARBA00004123"/>
    </source>
</evidence>
<dbReference type="PANTHER" id="PTHR15065">
    <property type="entry name" value="INSULINOMA-ASSOCIATED 1"/>
    <property type="match status" value="1"/>
</dbReference>
<evidence type="ECO:0000256" key="7">
    <source>
        <dbReference type="ARBA" id="ARBA00023163"/>
    </source>
</evidence>
<evidence type="ECO:0000256" key="3">
    <source>
        <dbReference type="ARBA" id="ARBA00022737"/>
    </source>
</evidence>
<evidence type="ECO:0000256" key="2">
    <source>
        <dbReference type="ARBA" id="ARBA00022723"/>
    </source>
</evidence>
<keyword evidence="4 9" id="KW-0863">Zinc-finger</keyword>
<reference evidence="12" key="3">
    <citation type="submission" date="2025-09" db="UniProtKB">
        <authorList>
            <consortium name="Ensembl"/>
        </authorList>
    </citation>
    <scope>IDENTIFICATION</scope>
</reference>
<feature type="domain" description="C2H2-type" evidence="11">
    <location>
        <begin position="292"/>
        <end position="320"/>
    </location>
</feature>
<sequence length="329" mass="35375">MPKGFLVKRSRKAGPASYRVRAEPVDAATAPAFPSSVSVAALSLFMDRTRAMTIRFPGCRGLAQHVPSGGMAPAPRAPAAALGPAGRVDQCPRDAASPAAAETFPEPPSPSPSLPEMTTKLGTPSAAPADPNKGKRDAASTSPVLGLRIREGPEEDARRRPGSSSSPLGEFICQLCKERYSDPLSLAHHKCSRIVRVEYRCAECAKAFSCPANLASHRRWHKPRAEEPGPLPAREELGPPPQASDPGPGSGSDEESPFSCPLCAKRFRRQAYLRKHLALHSRKAQAERGEPFPCRFCGEKLFSSPGLTRHINRHHPTESRQVLLLSAPV</sequence>
<dbReference type="AlphaFoldDB" id="A0AAY4DUV3"/>
<dbReference type="FunFam" id="3.30.160.60:FF:000100">
    <property type="entry name" value="Zinc finger 45-like"/>
    <property type="match status" value="1"/>
</dbReference>
<dbReference type="SUPFAM" id="SSF57667">
    <property type="entry name" value="beta-beta-alpha zinc fingers"/>
    <property type="match status" value="2"/>
</dbReference>
<accession>A0AAY4DUV3</accession>
<feature type="region of interest" description="Disordered" evidence="10">
    <location>
        <begin position="67"/>
        <end position="166"/>
    </location>
</feature>
<proteinExistence type="predicted"/>
<gene>
    <name evidence="12" type="primary">LOC114792214</name>
</gene>
<keyword evidence="3" id="KW-0677">Repeat</keyword>
<dbReference type="Proteomes" id="UP000694580">
    <property type="component" value="Chromosome 6"/>
</dbReference>
<keyword evidence="5" id="KW-0862">Zinc</keyword>
<dbReference type="GO" id="GO:0000978">
    <property type="term" value="F:RNA polymerase II cis-regulatory region sequence-specific DNA binding"/>
    <property type="evidence" value="ECO:0007669"/>
    <property type="project" value="TreeGrafter"/>
</dbReference>
<feature type="compositionally biased region" description="Low complexity" evidence="10">
    <location>
        <begin position="69"/>
        <end position="86"/>
    </location>
</feature>
<reference evidence="12" key="2">
    <citation type="submission" date="2025-08" db="UniProtKB">
        <authorList>
            <consortium name="Ensembl"/>
        </authorList>
    </citation>
    <scope>IDENTIFICATION</scope>
</reference>
<evidence type="ECO:0000256" key="9">
    <source>
        <dbReference type="PROSITE-ProRule" id="PRU00042"/>
    </source>
</evidence>
<dbReference type="Pfam" id="PF00096">
    <property type="entry name" value="zf-C2H2"/>
    <property type="match status" value="1"/>
</dbReference>
<dbReference type="PANTHER" id="PTHR15065:SF4">
    <property type="entry name" value="LD18634P"/>
    <property type="match status" value="1"/>
</dbReference>
<dbReference type="InterPro" id="IPR042972">
    <property type="entry name" value="INSM1/2"/>
</dbReference>
<evidence type="ECO:0000313" key="12">
    <source>
        <dbReference type="Ensembl" id="ENSDCDP00010049277.1"/>
    </source>
</evidence>
<reference evidence="12 13" key="1">
    <citation type="submission" date="2020-06" db="EMBL/GenBank/DDBJ databases">
        <authorList>
            <consortium name="Wellcome Sanger Institute Data Sharing"/>
        </authorList>
    </citation>
    <scope>NUCLEOTIDE SEQUENCE [LARGE SCALE GENOMIC DNA]</scope>
</reference>
<evidence type="ECO:0000259" key="11">
    <source>
        <dbReference type="PROSITE" id="PS50157"/>
    </source>
</evidence>
<dbReference type="GO" id="GO:0030182">
    <property type="term" value="P:neuron differentiation"/>
    <property type="evidence" value="ECO:0007669"/>
    <property type="project" value="TreeGrafter"/>
</dbReference>
<evidence type="ECO:0000256" key="10">
    <source>
        <dbReference type="SAM" id="MobiDB-lite"/>
    </source>
</evidence>
<keyword evidence="6" id="KW-0805">Transcription regulation</keyword>
<dbReference type="PROSITE" id="PS50157">
    <property type="entry name" value="ZINC_FINGER_C2H2_2"/>
    <property type="match status" value="3"/>
</dbReference>
<evidence type="ECO:0000256" key="4">
    <source>
        <dbReference type="ARBA" id="ARBA00022771"/>
    </source>
</evidence>
<dbReference type="GeneID" id="114792214"/>
<dbReference type="Ensembl" id="ENSDCDT00010059673.1">
    <property type="protein sequence ID" value="ENSDCDP00010049277.1"/>
    <property type="gene ID" value="ENSDCDG00010029534.1"/>
</dbReference>
<dbReference type="InterPro" id="IPR013087">
    <property type="entry name" value="Znf_C2H2_type"/>
</dbReference>
<comment type="subcellular location">
    <subcellularLocation>
        <location evidence="1">Nucleus</location>
    </subcellularLocation>
</comment>
<organism evidence="12 13">
    <name type="scientific">Denticeps clupeoides</name>
    <name type="common">denticle herring</name>
    <dbReference type="NCBI Taxonomy" id="299321"/>
    <lineage>
        <taxon>Eukaryota</taxon>
        <taxon>Metazoa</taxon>
        <taxon>Chordata</taxon>
        <taxon>Craniata</taxon>
        <taxon>Vertebrata</taxon>
        <taxon>Euteleostomi</taxon>
        <taxon>Actinopterygii</taxon>
        <taxon>Neopterygii</taxon>
        <taxon>Teleostei</taxon>
        <taxon>Clupei</taxon>
        <taxon>Clupeiformes</taxon>
        <taxon>Denticipitoidei</taxon>
        <taxon>Denticipitidae</taxon>
        <taxon>Denticeps</taxon>
    </lineage>
</organism>
<evidence type="ECO:0000256" key="8">
    <source>
        <dbReference type="ARBA" id="ARBA00023242"/>
    </source>
</evidence>
<dbReference type="GO" id="GO:0005634">
    <property type="term" value="C:nucleus"/>
    <property type="evidence" value="ECO:0007669"/>
    <property type="project" value="UniProtKB-SubCell"/>
</dbReference>